<reference evidence="5" key="1">
    <citation type="submission" date="2021-11" db="EMBL/GenBank/DDBJ databases">
        <title>Cultivation dependent microbiological survey of springs from the worlds oldest radium mine currently devoted to the extraction of radon-saturated water.</title>
        <authorList>
            <person name="Kapinusova G."/>
            <person name="Smrhova T."/>
            <person name="Strejcek M."/>
            <person name="Suman J."/>
            <person name="Jani K."/>
            <person name="Pajer P."/>
            <person name="Uhlik O."/>
        </authorList>
    </citation>
    <scope>NUCLEOTIDE SEQUENCE [LARGE SCALE GENOMIC DNA]</scope>
    <source>
        <strain evidence="5">J379</strain>
    </source>
</reference>
<dbReference type="RefSeq" id="WP_353865894.1">
    <property type="nucleotide sequence ID" value="NZ_CP088295.1"/>
</dbReference>
<dbReference type="SUPFAM" id="SSF53474">
    <property type="entry name" value="alpha/beta-Hydrolases"/>
    <property type="match status" value="1"/>
</dbReference>
<dbReference type="PRINTS" id="PR00412">
    <property type="entry name" value="EPOXHYDRLASE"/>
</dbReference>
<protein>
    <submittedName>
        <fullName evidence="4">Alpha/beta hydrolase</fullName>
    </submittedName>
</protein>
<evidence type="ECO:0000256" key="2">
    <source>
        <dbReference type="SAM" id="MobiDB-lite"/>
    </source>
</evidence>
<sequence>MSGSRRRRGSCCTSPPRGRPTALPSCSSTGSRSWRSRGVTSWRRSPTPGYRVLAPDMRGYGQSSRPAAIEAYDNTSLRGDVLALIDWCGVERAAVIGHDWGSSLTWHCALAAPERLACVAGLSVPAVPRAPAAPLPIFRRHMGEGFYIVWFQDPGAAEAVLEADPRRTLATTKVWTEAWADSDDDPPTPPFMTEDEFQVYVDTFTETGFTGGLNYYRNIDRNWEADGAYAGRTIDVPAMFLTGSRDPVQNFMPKEAMTGLVTDLRETVIVEGAGHWVQQERPDEVNAALLSFLADVYPA</sequence>
<dbReference type="GO" id="GO:0016787">
    <property type="term" value="F:hydrolase activity"/>
    <property type="evidence" value="ECO:0007669"/>
    <property type="project" value="UniProtKB-KW"/>
</dbReference>
<dbReference type="EMBL" id="CP088295">
    <property type="protein sequence ID" value="UUY05434.1"/>
    <property type="molecule type" value="Genomic_DNA"/>
</dbReference>
<dbReference type="PRINTS" id="PR00111">
    <property type="entry name" value="ABHYDROLASE"/>
</dbReference>
<keyword evidence="1 4" id="KW-0378">Hydrolase</keyword>
<dbReference type="InterPro" id="IPR029058">
    <property type="entry name" value="AB_hydrolase_fold"/>
</dbReference>
<dbReference type="Proteomes" id="UP001058860">
    <property type="component" value="Chromosome"/>
</dbReference>
<accession>A0ABY5PLD7</accession>
<name>A0ABY5PLD7_9ACTN</name>
<dbReference type="InterPro" id="IPR000073">
    <property type="entry name" value="AB_hydrolase_1"/>
</dbReference>
<evidence type="ECO:0000256" key="1">
    <source>
        <dbReference type="ARBA" id="ARBA00022801"/>
    </source>
</evidence>
<dbReference type="Pfam" id="PF00561">
    <property type="entry name" value="Abhydrolase_1"/>
    <property type="match status" value="1"/>
</dbReference>
<evidence type="ECO:0000259" key="3">
    <source>
        <dbReference type="Pfam" id="PF00561"/>
    </source>
</evidence>
<evidence type="ECO:0000313" key="5">
    <source>
        <dbReference type="Proteomes" id="UP001058860"/>
    </source>
</evidence>
<keyword evidence="5" id="KW-1185">Reference proteome</keyword>
<evidence type="ECO:0000313" key="4">
    <source>
        <dbReference type="EMBL" id="UUY05434.1"/>
    </source>
</evidence>
<dbReference type="Gene3D" id="3.40.50.1820">
    <property type="entry name" value="alpha/beta hydrolase"/>
    <property type="match status" value="1"/>
</dbReference>
<dbReference type="PANTHER" id="PTHR43329">
    <property type="entry name" value="EPOXIDE HYDROLASE"/>
    <property type="match status" value="1"/>
</dbReference>
<feature type="region of interest" description="Disordered" evidence="2">
    <location>
        <begin position="1"/>
        <end position="47"/>
    </location>
</feature>
<proteinExistence type="predicted"/>
<dbReference type="InterPro" id="IPR000639">
    <property type="entry name" value="Epox_hydrolase-like"/>
</dbReference>
<gene>
    <name evidence="4" type="ORF">LRS13_07900</name>
</gene>
<feature type="domain" description="AB hydrolase-1" evidence="3">
    <location>
        <begin position="45"/>
        <end position="282"/>
    </location>
</feature>
<organism evidence="4 5">
    <name type="scientific">Svornostia abyssi</name>
    <dbReference type="NCBI Taxonomy" id="2898438"/>
    <lineage>
        <taxon>Bacteria</taxon>
        <taxon>Bacillati</taxon>
        <taxon>Actinomycetota</taxon>
        <taxon>Thermoleophilia</taxon>
        <taxon>Solirubrobacterales</taxon>
        <taxon>Baekduiaceae</taxon>
        <taxon>Svornostia</taxon>
    </lineage>
</organism>
<feature type="compositionally biased region" description="Low complexity" evidence="2">
    <location>
        <begin position="25"/>
        <end position="45"/>
    </location>
</feature>